<keyword evidence="9 10" id="KW-0472">Membrane</keyword>
<dbReference type="EC" id="2.3.2.27" evidence="4"/>
<comment type="pathway">
    <text evidence="3">Protein modification; protein ubiquitination.</text>
</comment>
<dbReference type="AlphaFoldDB" id="A0A5M3MFZ9"/>
<comment type="subcellular location">
    <subcellularLocation>
        <location evidence="2">Membrane</location>
        <topology evidence="2">Multi-pass membrane protein</topology>
    </subcellularLocation>
</comment>
<feature type="transmembrane region" description="Helical" evidence="10">
    <location>
        <begin position="225"/>
        <end position="246"/>
    </location>
</feature>
<dbReference type="GeneID" id="19209339"/>
<keyword evidence="6 10" id="KW-0812">Transmembrane</keyword>
<feature type="transmembrane region" description="Helical" evidence="10">
    <location>
        <begin position="337"/>
        <end position="358"/>
    </location>
</feature>
<dbReference type="RefSeq" id="XP_007771840.1">
    <property type="nucleotide sequence ID" value="XM_007773650.1"/>
</dbReference>
<sequence length="606" mass="68366">MLLLSATVVWVLRHFMELPAGRKFIRIFSITGISRARMSSARLYTTVEMDGNLEDDIRLEDDVDDAFEVTGLRGPLFGVVQNWLTLLARKAVLIIFILDTTIGVGIWLPFTLGKTTALLPLDPPRLFYILHLPIRAIRYVIDPVVDVITYVTSRTVVPLVVGASRLYWTALQRLVQFAVTKSGRKEQAWAEPRLASRGHEVRSGVVTARTGWVRMALGHGPHERVFAILLCYAVVGFVLALYLNYFTVRNARSAGRAVWMAVRQQLLVLKVAMFIIELIIFPLGCGIMLDVCTVWLFPEATIESRAAFFLHDKKFHPIRAILDRPTLTHIRKLLVPALMYSLVVASGVGSVATLLFVVSKSIFPDSMEDEASVRVWKQLASKLRPTLYMFGDRPRNEEVTVQYKTWPASFRRSVEDGVSVEISDEEYRRVPSSDNITLPKDMLDEEAAKLRAAQNTEEIKSKRNIEDFVVVYIPPQFRWRIICFILAGSIHDHPTSGSPTLLYLVRCAAPALPVLAFAVRFPTGSLSVTNVSSKSAWTALQWHKGPLEHNLHRKEGPHPLALLGLRRRLRDHVHHPVYVHLVVHVVKQAPRHLDVVQLQRMTAAGN</sequence>
<evidence type="ECO:0000256" key="10">
    <source>
        <dbReference type="SAM" id="Phobius"/>
    </source>
</evidence>
<dbReference type="PANTHER" id="PTHR13145">
    <property type="entry name" value="SSM4 PROTEIN"/>
    <property type="match status" value="1"/>
</dbReference>
<accession>A0A5M3MFZ9</accession>
<feature type="transmembrane region" description="Helical" evidence="10">
    <location>
        <begin position="91"/>
        <end position="110"/>
    </location>
</feature>
<dbReference type="PANTHER" id="PTHR13145:SF0">
    <property type="entry name" value="E3 UBIQUITIN-PROTEIN LIGASE MARCHF6"/>
    <property type="match status" value="1"/>
</dbReference>
<dbReference type="Proteomes" id="UP000053558">
    <property type="component" value="Unassembled WGS sequence"/>
</dbReference>
<evidence type="ECO:0000256" key="3">
    <source>
        <dbReference type="ARBA" id="ARBA00004906"/>
    </source>
</evidence>
<evidence type="ECO:0000256" key="4">
    <source>
        <dbReference type="ARBA" id="ARBA00012483"/>
    </source>
</evidence>
<dbReference type="KEGG" id="cput:CONPUDRAFT_75404"/>
<keyword evidence="5" id="KW-0808">Transferase</keyword>
<proteinExistence type="predicted"/>
<keyword evidence="12" id="KW-1185">Reference proteome</keyword>
<organism evidence="11 12">
    <name type="scientific">Coniophora puteana (strain RWD-64-598)</name>
    <name type="common">Brown rot fungus</name>
    <dbReference type="NCBI Taxonomy" id="741705"/>
    <lineage>
        <taxon>Eukaryota</taxon>
        <taxon>Fungi</taxon>
        <taxon>Dikarya</taxon>
        <taxon>Basidiomycota</taxon>
        <taxon>Agaricomycotina</taxon>
        <taxon>Agaricomycetes</taxon>
        <taxon>Agaricomycetidae</taxon>
        <taxon>Boletales</taxon>
        <taxon>Coniophorineae</taxon>
        <taxon>Coniophoraceae</taxon>
        <taxon>Coniophora</taxon>
    </lineage>
</organism>
<evidence type="ECO:0000256" key="6">
    <source>
        <dbReference type="ARBA" id="ARBA00022692"/>
    </source>
</evidence>
<evidence type="ECO:0000256" key="1">
    <source>
        <dbReference type="ARBA" id="ARBA00000900"/>
    </source>
</evidence>
<evidence type="ECO:0000313" key="12">
    <source>
        <dbReference type="Proteomes" id="UP000053558"/>
    </source>
</evidence>
<dbReference type="GO" id="GO:0005789">
    <property type="term" value="C:endoplasmic reticulum membrane"/>
    <property type="evidence" value="ECO:0007669"/>
    <property type="project" value="TreeGrafter"/>
</dbReference>
<evidence type="ECO:0000256" key="7">
    <source>
        <dbReference type="ARBA" id="ARBA00022786"/>
    </source>
</evidence>
<comment type="catalytic activity">
    <reaction evidence="1">
        <text>S-ubiquitinyl-[E2 ubiquitin-conjugating enzyme]-L-cysteine + [acceptor protein]-L-lysine = [E2 ubiquitin-conjugating enzyme]-L-cysteine + N(6)-ubiquitinyl-[acceptor protein]-L-lysine.</text>
        <dbReference type="EC" id="2.3.2.27"/>
    </reaction>
</comment>
<feature type="transmembrane region" description="Helical" evidence="10">
    <location>
        <begin position="267"/>
        <end position="289"/>
    </location>
</feature>
<keyword evidence="7" id="KW-0833">Ubl conjugation pathway</keyword>
<name>A0A5M3MFZ9_CONPW</name>
<dbReference type="GO" id="GO:0061630">
    <property type="term" value="F:ubiquitin protein ligase activity"/>
    <property type="evidence" value="ECO:0007669"/>
    <property type="project" value="UniProtKB-EC"/>
</dbReference>
<evidence type="ECO:0000256" key="9">
    <source>
        <dbReference type="ARBA" id="ARBA00023136"/>
    </source>
</evidence>
<dbReference type="EMBL" id="JH711583">
    <property type="protein sequence ID" value="EIW77545.1"/>
    <property type="molecule type" value="Genomic_DNA"/>
</dbReference>
<protein>
    <recommendedName>
        <fullName evidence="4">RING-type E3 ubiquitin transferase</fullName>
        <ecNumber evidence="4">2.3.2.27</ecNumber>
    </recommendedName>
</protein>
<dbReference type="OrthoDB" id="264354at2759"/>
<dbReference type="GO" id="GO:0036503">
    <property type="term" value="P:ERAD pathway"/>
    <property type="evidence" value="ECO:0007669"/>
    <property type="project" value="TreeGrafter"/>
</dbReference>
<comment type="caution">
    <text evidence="11">The sequence shown here is derived from an EMBL/GenBank/DDBJ whole genome shotgun (WGS) entry which is preliminary data.</text>
</comment>
<gene>
    <name evidence="11" type="ORF">CONPUDRAFT_75404</name>
</gene>
<evidence type="ECO:0000313" key="11">
    <source>
        <dbReference type="EMBL" id="EIW77545.1"/>
    </source>
</evidence>
<evidence type="ECO:0000256" key="8">
    <source>
        <dbReference type="ARBA" id="ARBA00022989"/>
    </source>
</evidence>
<evidence type="ECO:0000256" key="2">
    <source>
        <dbReference type="ARBA" id="ARBA00004141"/>
    </source>
</evidence>
<reference evidence="12" key="1">
    <citation type="journal article" date="2012" name="Science">
        <title>The Paleozoic origin of enzymatic lignin decomposition reconstructed from 31 fungal genomes.</title>
        <authorList>
            <person name="Floudas D."/>
            <person name="Binder M."/>
            <person name="Riley R."/>
            <person name="Barry K."/>
            <person name="Blanchette R.A."/>
            <person name="Henrissat B."/>
            <person name="Martinez A.T."/>
            <person name="Otillar R."/>
            <person name="Spatafora J.W."/>
            <person name="Yadav J.S."/>
            <person name="Aerts A."/>
            <person name="Benoit I."/>
            <person name="Boyd A."/>
            <person name="Carlson A."/>
            <person name="Copeland A."/>
            <person name="Coutinho P.M."/>
            <person name="de Vries R.P."/>
            <person name="Ferreira P."/>
            <person name="Findley K."/>
            <person name="Foster B."/>
            <person name="Gaskell J."/>
            <person name="Glotzer D."/>
            <person name="Gorecki P."/>
            <person name="Heitman J."/>
            <person name="Hesse C."/>
            <person name="Hori C."/>
            <person name="Igarashi K."/>
            <person name="Jurgens J.A."/>
            <person name="Kallen N."/>
            <person name="Kersten P."/>
            <person name="Kohler A."/>
            <person name="Kuees U."/>
            <person name="Kumar T.K.A."/>
            <person name="Kuo A."/>
            <person name="LaButti K."/>
            <person name="Larrondo L.F."/>
            <person name="Lindquist E."/>
            <person name="Ling A."/>
            <person name="Lombard V."/>
            <person name="Lucas S."/>
            <person name="Lundell T."/>
            <person name="Martin R."/>
            <person name="McLaughlin D.J."/>
            <person name="Morgenstern I."/>
            <person name="Morin E."/>
            <person name="Murat C."/>
            <person name="Nagy L.G."/>
            <person name="Nolan M."/>
            <person name="Ohm R.A."/>
            <person name="Patyshakuliyeva A."/>
            <person name="Rokas A."/>
            <person name="Ruiz-Duenas F.J."/>
            <person name="Sabat G."/>
            <person name="Salamov A."/>
            <person name="Samejima M."/>
            <person name="Schmutz J."/>
            <person name="Slot J.C."/>
            <person name="St John F."/>
            <person name="Stenlid J."/>
            <person name="Sun H."/>
            <person name="Sun S."/>
            <person name="Syed K."/>
            <person name="Tsang A."/>
            <person name="Wiebenga A."/>
            <person name="Young D."/>
            <person name="Pisabarro A."/>
            <person name="Eastwood D.C."/>
            <person name="Martin F."/>
            <person name="Cullen D."/>
            <person name="Grigoriev I.V."/>
            <person name="Hibbett D.S."/>
        </authorList>
    </citation>
    <scope>NUCLEOTIDE SEQUENCE [LARGE SCALE GENOMIC DNA]</scope>
    <source>
        <strain evidence="12">RWD-64-598 SS2</strain>
    </source>
</reference>
<keyword evidence="8 10" id="KW-1133">Transmembrane helix</keyword>
<evidence type="ECO:0000256" key="5">
    <source>
        <dbReference type="ARBA" id="ARBA00022679"/>
    </source>
</evidence>